<accession>A0A2T4U9N8</accession>
<dbReference type="AlphaFoldDB" id="A0A2T4U9N8"/>
<dbReference type="GO" id="GO:0015820">
    <property type="term" value="P:L-leucine transport"/>
    <property type="evidence" value="ECO:0007669"/>
    <property type="project" value="TreeGrafter"/>
</dbReference>
<sequence length="438" mass="47365">MDKKHYLFAGFMLFSMFFGAGNLIFPPLLGMEAGAAFIPAVTGFILTAVFLPLLAILAVTLSNNGLLEIGQRVHPLFGLVFAIIIYMSIGAFYGIPRASNVAYELGFVQMFNVEGTLALFTFSVVFFILTYLFSINPKKVVDYVGRILTPALLAVLAVLFIQAFRTFQYNDAPVTDKYEASPFLSGFLEGYFTMDAIAALAFGIVIINGLKSKGAADKKSLVQGTLTAGLIASAGLMIVYLSLGWIGRVLPVDQPVTDGAEIIVIASQLLFGSSGSIVFGMIILLACLTTCVGLTSACASFFHETFPKFSYSFFTTVFVGTGFVFTNFGLAVILDIAVPLLVLIYPLAIVLISLSLFQHFFQESRKMYVYSVAVTSVFAVYESLNAVGIQSNELNAGLSYIPLHDNGLGWVLPALIAAAFGYFAEEKREDVEYESKAG</sequence>
<keyword evidence="11" id="KW-1185">Reference proteome</keyword>
<dbReference type="EMBL" id="PZJJ01000002">
    <property type="protein sequence ID" value="PTL40116.1"/>
    <property type="molecule type" value="Genomic_DNA"/>
</dbReference>
<feature type="transmembrane region" description="Helical" evidence="9">
    <location>
        <begin position="187"/>
        <end position="210"/>
    </location>
</feature>
<dbReference type="GO" id="GO:0015818">
    <property type="term" value="P:isoleucine transport"/>
    <property type="evidence" value="ECO:0007669"/>
    <property type="project" value="TreeGrafter"/>
</dbReference>
<dbReference type="OrthoDB" id="9783920at2"/>
<evidence type="ECO:0000256" key="4">
    <source>
        <dbReference type="ARBA" id="ARBA00022475"/>
    </source>
</evidence>
<dbReference type="Pfam" id="PF05525">
    <property type="entry name" value="Branch_AA_trans"/>
    <property type="match status" value="1"/>
</dbReference>
<keyword evidence="4" id="KW-1003">Cell membrane</keyword>
<evidence type="ECO:0000313" key="10">
    <source>
        <dbReference type="EMBL" id="PTL40116.1"/>
    </source>
</evidence>
<evidence type="ECO:0000256" key="5">
    <source>
        <dbReference type="ARBA" id="ARBA00022692"/>
    </source>
</evidence>
<proteinExistence type="inferred from homology"/>
<keyword evidence="3 9" id="KW-0813">Transport</keyword>
<keyword evidence="8 9" id="KW-0472">Membrane</keyword>
<evidence type="ECO:0000256" key="3">
    <source>
        <dbReference type="ARBA" id="ARBA00022448"/>
    </source>
</evidence>
<dbReference type="GO" id="GO:0005304">
    <property type="term" value="F:L-valine transmembrane transporter activity"/>
    <property type="evidence" value="ECO:0007669"/>
    <property type="project" value="TreeGrafter"/>
</dbReference>
<evidence type="ECO:0000256" key="7">
    <source>
        <dbReference type="ARBA" id="ARBA00022989"/>
    </source>
</evidence>
<evidence type="ECO:0000256" key="1">
    <source>
        <dbReference type="ARBA" id="ARBA00004651"/>
    </source>
</evidence>
<feature type="transmembrane region" description="Helical" evidence="9">
    <location>
        <begin position="222"/>
        <end position="246"/>
    </location>
</feature>
<dbReference type="RefSeq" id="WP_107583293.1">
    <property type="nucleotide sequence ID" value="NZ_PZJJ01000002.1"/>
</dbReference>
<comment type="similarity">
    <text evidence="2 9">Belongs to the branched chain amino acid transporter family.</text>
</comment>
<dbReference type="GO" id="GO:0015188">
    <property type="term" value="F:L-isoleucine transmembrane transporter activity"/>
    <property type="evidence" value="ECO:0007669"/>
    <property type="project" value="TreeGrafter"/>
</dbReference>
<keyword evidence="5 9" id="KW-0812">Transmembrane</keyword>
<reference evidence="10 11" key="1">
    <citation type="submission" date="2018-03" db="EMBL/GenBank/DDBJ databases">
        <title>Alkalicoccus saliphilus sp. nov., isolated from a mineral pool.</title>
        <authorList>
            <person name="Zhao B."/>
        </authorList>
    </citation>
    <scope>NUCLEOTIDE SEQUENCE [LARGE SCALE GENOMIC DNA]</scope>
    <source>
        <strain evidence="10 11">6AG</strain>
    </source>
</reference>
<evidence type="ECO:0000313" key="11">
    <source>
        <dbReference type="Proteomes" id="UP000240509"/>
    </source>
</evidence>
<feature type="transmembrane region" description="Helical" evidence="9">
    <location>
        <begin position="115"/>
        <end position="135"/>
    </location>
</feature>
<comment type="caution">
    <text evidence="10">The sequence shown here is derived from an EMBL/GenBank/DDBJ whole genome shotgun (WGS) entry which is preliminary data.</text>
</comment>
<keyword evidence="6 9" id="KW-0029">Amino-acid transport</keyword>
<name>A0A2T4U9N8_9BACI</name>
<keyword evidence="7 9" id="KW-1133">Transmembrane helix</keyword>
<evidence type="ECO:0000256" key="2">
    <source>
        <dbReference type="ARBA" id="ARBA00008540"/>
    </source>
</evidence>
<evidence type="ECO:0000256" key="8">
    <source>
        <dbReference type="ARBA" id="ARBA00023136"/>
    </source>
</evidence>
<feature type="transmembrane region" description="Helical" evidence="9">
    <location>
        <begin position="7"/>
        <end position="25"/>
    </location>
</feature>
<dbReference type="GO" id="GO:0015190">
    <property type="term" value="F:L-leucine transmembrane transporter activity"/>
    <property type="evidence" value="ECO:0007669"/>
    <property type="project" value="TreeGrafter"/>
</dbReference>
<protein>
    <recommendedName>
        <fullName evidence="9">Branched-chain amino acid transport system carrier protein</fullName>
    </recommendedName>
</protein>
<feature type="transmembrane region" description="Helical" evidence="9">
    <location>
        <begin position="147"/>
        <end position="167"/>
    </location>
</feature>
<evidence type="ECO:0000256" key="6">
    <source>
        <dbReference type="ARBA" id="ARBA00022970"/>
    </source>
</evidence>
<feature type="transmembrane region" description="Helical" evidence="9">
    <location>
        <begin position="37"/>
        <end position="61"/>
    </location>
</feature>
<feature type="transmembrane region" description="Helical" evidence="9">
    <location>
        <begin position="407"/>
        <end position="424"/>
    </location>
</feature>
<dbReference type="PANTHER" id="PTHR30588">
    <property type="entry name" value="BRANCHED-CHAIN AMINO ACID TRANSPORT SYSTEM 2 CARRIER PROTEIN"/>
    <property type="match status" value="1"/>
</dbReference>
<dbReference type="Proteomes" id="UP000240509">
    <property type="component" value="Unassembled WGS sequence"/>
</dbReference>
<dbReference type="PANTHER" id="PTHR30588:SF0">
    <property type="entry name" value="BRANCHED-CHAIN AMINO ACID PERMEASE BRNQ"/>
    <property type="match status" value="1"/>
</dbReference>
<gene>
    <name evidence="10" type="primary">brnQ</name>
    <name evidence="10" type="ORF">C6Y45_01680</name>
</gene>
<comment type="function">
    <text evidence="9">Component of the transport system for branched-chain amino acids.</text>
</comment>
<dbReference type="InterPro" id="IPR004685">
    <property type="entry name" value="Brnchd-chn_aa_trnsp_Livcs"/>
</dbReference>
<dbReference type="NCBIfam" id="TIGR00796">
    <property type="entry name" value="livcs"/>
    <property type="match status" value="1"/>
</dbReference>
<feature type="transmembrane region" description="Helical" evidence="9">
    <location>
        <begin position="309"/>
        <end position="330"/>
    </location>
</feature>
<evidence type="ECO:0000256" key="9">
    <source>
        <dbReference type="RuleBase" id="RU362122"/>
    </source>
</evidence>
<dbReference type="GO" id="GO:0005886">
    <property type="term" value="C:plasma membrane"/>
    <property type="evidence" value="ECO:0007669"/>
    <property type="project" value="UniProtKB-SubCell"/>
</dbReference>
<feature type="transmembrane region" description="Helical" evidence="9">
    <location>
        <begin position="277"/>
        <end position="302"/>
    </location>
</feature>
<feature type="transmembrane region" description="Helical" evidence="9">
    <location>
        <begin position="73"/>
        <end position="95"/>
    </location>
</feature>
<feature type="transmembrane region" description="Helical" evidence="9">
    <location>
        <begin position="368"/>
        <end position="387"/>
    </location>
</feature>
<feature type="transmembrane region" description="Helical" evidence="9">
    <location>
        <begin position="336"/>
        <end position="356"/>
    </location>
</feature>
<comment type="subcellular location">
    <subcellularLocation>
        <location evidence="1 9">Cell membrane</location>
        <topology evidence="1 9">Multi-pass membrane protein</topology>
    </subcellularLocation>
</comment>
<organism evidence="10 11">
    <name type="scientific">Alkalicoccus saliphilus</name>
    <dbReference type="NCBI Taxonomy" id="200989"/>
    <lineage>
        <taxon>Bacteria</taxon>
        <taxon>Bacillati</taxon>
        <taxon>Bacillota</taxon>
        <taxon>Bacilli</taxon>
        <taxon>Bacillales</taxon>
        <taxon>Bacillaceae</taxon>
        <taxon>Alkalicoccus</taxon>
    </lineage>
</organism>